<evidence type="ECO:0000313" key="2">
    <source>
        <dbReference type="Proteomes" id="UP000325081"/>
    </source>
</evidence>
<dbReference type="SUPFAM" id="SSF55961">
    <property type="entry name" value="Bet v1-like"/>
    <property type="match status" value="1"/>
</dbReference>
<gene>
    <name evidence="1" type="ORF">STAS_24168</name>
</gene>
<sequence>MPQASPIPRAAASASVSLKHRRLADENVSRSSPAISSVWSLVRIFDQPQRYKPLVSRSIVRGDLQIGIVREVNVKPGLPATTNKGRLELLDDEEKVKTEGLII</sequence>
<evidence type="ECO:0000313" key="1">
    <source>
        <dbReference type="EMBL" id="GER47108.1"/>
    </source>
</evidence>
<accession>A0A5A7QQB0</accession>
<keyword evidence="2" id="KW-1185">Reference proteome</keyword>
<dbReference type="Gene3D" id="3.30.530.20">
    <property type="match status" value="1"/>
</dbReference>
<organism evidence="1 2">
    <name type="scientific">Striga asiatica</name>
    <name type="common">Asiatic witchweed</name>
    <name type="synonym">Buchnera asiatica</name>
    <dbReference type="NCBI Taxonomy" id="4170"/>
    <lineage>
        <taxon>Eukaryota</taxon>
        <taxon>Viridiplantae</taxon>
        <taxon>Streptophyta</taxon>
        <taxon>Embryophyta</taxon>
        <taxon>Tracheophyta</taxon>
        <taxon>Spermatophyta</taxon>
        <taxon>Magnoliopsida</taxon>
        <taxon>eudicotyledons</taxon>
        <taxon>Gunneridae</taxon>
        <taxon>Pentapetalae</taxon>
        <taxon>asterids</taxon>
        <taxon>lamiids</taxon>
        <taxon>Lamiales</taxon>
        <taxon>Orobanchaceae</taxon>
        <taxon>Buchnereae</taxon>
        <taxon>Striga</taxon>
    </lineage>
</organism>
<dbReference type="AlphaFoldDB" id="A0A5A7QQB0"/>
<proteinExistence type="predicted"/>
<dbReference type="OrthoDB" id="10519423at2759"/>
<dbReference type="InterPro" id="IPR023393">
    <property type="entry name" value="START-like_dom_sf"/>
</dbReference>
<protein>
    <submittedName>
        <fullName evidence="1">Abscisic acid receptor PYR1</fullName>
    </submittedName>
</protein>
<reference evidence="2" key="1">
    <citation type="journal article" date="2019" name="Curr. Biol.">
        <title>Genome Sequence of Striga asiatica Provides Insight into the Evolution of Plant Parasitism.</title>
        <authorList>
            <person name="Yoshida S."/>
            <person name="Kim S."/>
            <person name="Wafula E.K."/>
            <person name="Tanskanen J."/>
            <person name="Kim Y.M."/>
            <person name="Honaas L."/>
            <person name="Yang Z."/>
            <person name="Spallek T."/>
            <person name="Conn C.E."/>
            <person name="Ichihashi Y."/>
            <person name="Cheong K."/>
            <person name="Cui S."/>
            <person name="Der J.P."/>
            <person name="Gundlach H."/>
            <person name="Jiao Y."/>
            <person name="Hori C."/>
            <person name="Ishida J.K."/>
            <person name="Kasahara H."/>
            <person name="Kiba T."/>
            <person name="Kim M.S."/>
            <person name="Koo N."/>
            <person name="Laohavisit A."/>
            <person name="Lee Y.H."/>
            <person name="Lumba S."/>
            <person name="McCourt P."/>
            <person name="Mortimer J.C."/>
            <person name="Mutuku J.M."/>
            <person name="Nomura T."/>
            <person name="Sasaki-Sekimoto Y."/>
            <person name="Seto Y."/>
            <person name="Wang Y."/>
            <person name="Wakatake T."/>
            <person name="Sakakibara H."/>
            <person name="Demura T."/>
            <person name="Yamaguchi S."/>
            <person name="Yoneyama K."/>
            <person name="Manabe R.I."/>
            <person name="Nelson D.C."/>
            <person name="Schulman A.H."/>
            <person name="Timko M.P."/>
            <person name="dePamphilis C.W."/>
            <person name="Choi D."/>
            <person name="Shirasu K."/>
        </authorList>
    </citation>
    <scope>NUCLEOTIDE SEQUENCE [LARGE SCALE GENOMIC DNA]</scope>
    <source>
        <strain evidence="2">cv. UVA1</strain>
    </source>
</reference>
<keyword evidence="1" id="KW-0675">Receptor</keyword>
<name>A0A5A7QQB0_STRAF</name>
<dbReference type="Proteomes" id="UP000325081">
    <property type="component" value="Unassembled WGS sequence"/>
</dbReference>
<comment type="caution">
    <text evidence="1">The sequence shown here is derived from an EMBL/GenBank/DDBJ whole genome shotgun (WGS) entry which is preliminary data.</text>
</comment>
<dbReference type="EMBL" id="BKCP01007737">
    <property type="protein sequence ID" value="GER47108.1"/>
    <property type="molecule type" value="Genomic_DNA"/>
</dbReference>